<sequence length="64" mass="7032">MIIDAALETLAPEARRTFISNFQQELPDSALISISGVSALGDFFRRVVNLKLDVSGQRLARPIC</sequence>
<proteinExistence type="predicted"/>
<evidence type="ECO:0000313" key="1">
    <source>
        <dbReference type="EMBL" id="QGM95721.1"/>
    </source>
</evidence>
<name>A0ABX6EP88_9HYPH</name>
<dbReference type="EMBL" id="CP044329">
    <property type="protein sequence ID" value="QGM95721.1"/>
    <property type="molecule type" value="Genomic_DNA"/>
</dbReference>
<keyword evidence="1" id="KW-0614">Plasmid</keyword>
<protein>
    <submittedName>
        <fullName evidence="1">Uncharacterized protein</fullName>
    </submittedName>
</protein>
<accession>A0ABX6EP88</accession>
<dbReference type="Proteomes" id="UP000424673">
    <property type="component" value="Plasmid unnamed1"/>
</dbReference>
<dbReference type="RefSeq" id="WP_154453885.1">
    <property type="nucleotide sequence ID" value="NZ_CP044329.1"/>
</dbReference>
<evidence type="ECO:0000313" key="2">
    <source>
        <dbReference type="Proteomes" id="UP000424673"/>
    </source>
</evidence>
<keyword evidence="2" id="KW-1185">Reference proteome</keyword>
<geneLocation type="plasmid" evidence="1 2">
    <name>unnamed1</name>
</geneLocation>
<organism evidence="1 2">
    <name type="scientific">Methylocystis rosea</name>
    <dbReference type="NCBI Taxonomy" id="173366"/>
    <lineage>
        <taxon>Bacteria</taxon>
        <taxon>Pseudomonadati</taxon>
        <taxon>Pseudomonadota</taxon>
        <taxon>Alphaproteobacteria</taxon>
        <taxon>Hyphomicrobiales</taxon>
        <taxon>Methylocystaceae</taxon>
        <taxon>Methylocystis</taxon>
    </lineage>
</organism>
<reference evidence="1 2" key="1">
    <citation type="journal article" date="2021" name="AMB Express">
        <title>Isolation and characterisation of Methylocystis spp. for poly-3-hydroxybutyrate production using waste methane feedstocks.</title>
        <authorList>
            <person name="Rumah B.L."/>
            <person name="Stead C.E."/>
            <person name="Claxton Stevens B.H."/>
            <person name="Minton N.P."/>
            <person name="Grosse-Honebrink A."/>
            <person name="Zhang Y."/>
        </authorList>
    </citation>
    <scope>NUCLEOTIDE SEQUENCE [LARGE SCALE GENOMIC DNA]</scope>
    <source>
        <strain evidence="1 2">BRCS1</strain>
    </source>
</reference>
<gene>
    <name evidence="1" type="ORF">F7D13_16470</name>
</gene>